<keyword evidence="6" id="KW-0963">Cytoplasm</keyword>
<keyword evidence="4 6" id="KW-0694">RNA-binding</keyword>
<feature type="region of interest" description="G3" evidence="7">
    <location>
        <begin position="61"/>
        <end position="64"/>
    </location>
</feature>
<feature type="region of interest" description="G5" evidence="7">
    <location>
        <begin position="153"/>
        <end position="155"/>
    </location>
</feature>
<protein>
    <recommendedName>
        <fullName evidence="2 6">GTPase Era</fullName>
    </recommendedName>
</protein>
<dbReference type="PROSITE" id="PS50823">
    <property type="entry name" value="KH_TYPE_2"/>
    <property type="match status" value="1"/>
</dbReference>
<dbReference type="PRINTS" id="PR00326">
    <property type="entry name" value="GTP1OBG"/>
</dbReference>
<dbReference type="PROSITE" id="PS51713">
    <property type="entry name" value="G_ERA"/>
    <property type="match status" value="1"/>
</dbReference>
<evidence type="ECO:0000256" key="7">
    <source>
        <dbReference type="PROSITE-ProRule" id="PRU01050"/>
    </source>
</evidence>
<dbReference type="Gene3D" id="3.40.50.300">
    <property type="entry name" value="P-loop containing nucleotide triphosphate hydrolases"/>
    <property type="match status" value="1"/>
</dbReference>
<dbReference type="Pfam" id="PF01926">
    <property type="entry name" value="MMR_HSR1"/>
    <property type="match status" value="1"/>
</dbReference>
<dbReference type="CDD" id="cd04163">
    <property type="entry name" value="Era"/>
    <property type="match status" value="1"/>
</dbReference>
<comment type="subunit">
    <text evidence="6">Monomer.</text>
</comment>
<evidence type="ECO:0000259" key="9">
    <source>
        <dbReference type="PROSITE" id="PS50823"/>
    </source>
</evidence>
<dbReference type="InterPro" id="IPR005662">
    <property type="entry name" value="GTPase_Era-like"/>
</dbReference>
<dbReference type="CDD" id="cd22534">
    <property type="entry name" value="KH-II_Era"/>
    <property type="match status" value="1"/>
</dbReference>
<feature type="binding site" evidence="6">
    <location>
        <begin position="61"/>
        <end position="65"/>
    </location>
    <ligand>
        <name>GTP</name>
        <dbReference type="ChEBI" id="CHEBI:37565"/>
    </ligand>
</feature>
<comment type="caution">
    <text evidence="11">The sequence shown here is derived from an EMBL/GenBank/DDBJ whole genome shotgun (WGS) entry which is preliminary data.</text>
</comment>
<evidence type="ECO:0000256" key="5">
    <source>
        <dbReference type="ARBA" id="ARBA00023134"/>
    </source>
</evidence>
<feature type="binding site" evidence="6">
    <location>
        <begin position="123"/>
        <end position="126"/>
    </location>
    <ligand>
        <name>GTP</name>
        <dbReference type="ChEBI" id="CHEBI:37565"/>
    </ligand>
</feature>
<dbReference type="AlphaFoldDB" id="A0A166FCP5"/>
<gene>
    <name evidence="6 11" type="primary">era</name>
    <name evidence="11" type="ORF">J7561_01425</name>
</gene>
<name>A0A166FCP5_9GAMM</name>
<dbReference type="InterPro" id="IPR009019">
    <property type="entry name" value="KH_sf_prok-type"/>
</dbReference>
<dbReference type="FunFam" id="3.40.50.300:FF:000094">
    <property type="entry name" value="GTPase Era"/>
    <property type="match status" value="1"/>
</dbReference>
<organism evidence="11 12">
    <name type="scientific">Wohlfahrtiimonas chitiniclastica</name>
    <dbReference type="NCBI Taxonomy" id="400946"/>
    <lineage>
        <taxon>Bacteria</taxon>
        <taxon>Pseudomonadati</taxon>
        <taxon>Pseudomonadota</taxon>
        <taxon>Gammaproteobacteria</taxon>
        <taxon>Cardiobacteriales</taxon>
        <taxon>Ignatzschineriaceae</taxon>
        <taxon>Wohlfahrtiimonas</taxon>
    </lineage>
</organism>
<dbReference type="SUPFAM" id="SSF52540">
    <property type="entry name" value="P-loop containing nucleoside triphosphate hydrolases"/>
    <property type="match status" value="1"/>
</dbReference>
<dbReference type="EMBL" id="JAGIBU010000001">
    <property type="protein sequence ID" value="MBS7823860.1"/>
    <property type="molecule type" value="Genomic_DNA"/>
</dbReference>
<feature type="domain" description="Era-type G" evidence="10">
    <location>
        <begin position="6"/>
        <end position="174"/>
    </location>
</feature>
<dbReference type="InterPro" id="IPR015946">
    <property type="entry name" value="KH_dom-like_a/b"/>
</dbReference>
<evidence type="ECO:0000313" key="11">
    <source>
        <dbReference type="EMBL" id="MBS7823860.1"/>
    </source>
</evidence>
<evidence type="ECO:0000256" key="3">
    <source>
        <dbReference type="ARBA" id="ARBA00022741"/>
    </source>
</evidence>
<dbReference type="SUPFAM" id="SSF54814">
    <property type="entry name" value="Prokaryotic type KH domain (KH-domain type II)"/>
    <property type="match status" value="1"/>
</dbReference>
<dbReference type="NCBIfam" id="TIGR00436">
    <property type="entry name" value="era"/>
    <property type="match status" value="1"/>
</dbReference>
<dbReference type="HAMAP" id="MF_00367">
    <property type="entry name" value="GTPase_Era"/>
    <property type="match status" value="1"/>
</dbReference>
<keyword evidence="6" id="KW-0472">Membrane</keyword>
<dbReference type="PANTHER" id="PTHR42698">
    <property type="entry name" value="GTPASE ERA"/>
    <property type="match status" value="1"/>
</dbReference>
<keyword evidence="5 6" id="KW-0342">GTP-binding</keyword>
<keyword evidence="6" id="KW-0690">Ribosome biogenesis</keyword>
<dbReference type="Gene3D" id="3.30.300.20">
    <property type="match status" value="1"/>
</dbReference>
<dbReference type="GO" id="GO:0005829">
    <property type="term" value="C:cytosol"/>
    <property type="evidence" value="ECO:0007669"/>
    <property type="project" value="TreeGrafter"/>
</dbReference>
<feature type="region of interest" description="G2" evidence="7">
    <location>
        <begin position="40"/>
        <end position="44"/>
    </location>
</feature>
<dbReference type="RefSeq" id="WP_008314646.1">
    <property type="nucleotide sequence ID" value="NZ_CP115969.1"/>
</dbReference>
<dbReference type="InterPro" id="IPR006073">
    <property type="entry name" value="GTP-bd"/>
</dbReference>
<dbReference type="InterPro" id="IPR027417">
    <property type="entry name" value="P-loop_NTPase"/>
</dbReference>
<feature type="region of interest" description="G4" evidence="7">
    <location>
        <begin position="123"/>
        <end position="126"/>
    </location>
</feature>
<comment type="function">
    <text evidence="6">An essential GTPase that binds both GDP and GTP, with rapid nucleotide exchange. Plays a role in 16S rRNA processing and 30S ribosomal subunit biogenesis and possibly also in cell cycle regulation and energy metabolism.</text>
</comment>
<evidence type="ECO:0000313" key="12">
    <source>
        <dbReference type="Proteomes" id="UP000680020"/>
    </source>
</evidence>
<dbReference type="NCBIfam" id="NF000908">
    <property type="entry name" value="PRK00089.1"/>
    <property type="match status" value="1"/>
</dbReference>
<dbReference type="PANTHER" id="PTHR42698:SF1">
    <property type="entry name" value="GTPASE ERA, MITOCHONDRIAL"/>
    <property type="match status" value="1"/>
</dbReference>
<dbReference type="Proteomes" id="UP000680020">
    <property type="component" value="Unassembled WGS sequence"/>
</dbReference>
<dbReference type="GO" id="GO:0003924">
    <property type="term" value="F:GTPase activity"/>
    <property type="evidence" value="ECO:0007669"/>
    <property type="project" value="UniProtKB-UniRule"/>
</dbReference>
<dbReference type="GO" id="GO:0005525">
    <property type="term" value="F:GTP binding"/>
    <property type="evidence" value="ECO:0007669"/>
    <property type="project" value="UniProtKB-UniRule"/>
</dbReference>
<dbReference type="InterPro" id="IPR005225">
    <property type="entry name" value="Small_GTP-bd"/>
</dbReference>
<dbReference type="Pfam" id="PF07650">
    <property type="entry name" value="KH_2"/>
    <property type="match status" value="1"/>
</dbReference>
<sequence length="300" mass="34007">MNQNQHSGYVSIIGRPNVGKSTLMNRLIGQKVSITSSKPQTTRHAITGIYTDHYCQAIFIDTPGLHVAEHSALNRHLNKTATSSLEMADVILFMVEALKFTDDDALALKRLKYIDKPVILVVNKIDHVKDKETLFPFLSEMMSKYQFAECIPISALDEKQMKLVIKSLTHYLPEQPFLFSEDEITTASSAFLASEVLREKLTRRLNQEIPYALTVEVESFEVEPEIIRINAIVWVERESQKGIVIGKSGVTLKEASTQARQDLEKLFEKKVFLKAFVKVRQGWSDDERSLNALGYMGTEL</sequence>
<dbReference type="InterPro" id="IPR004044">
    <property type="entry name" value="KH_dom_type_2"/>
</dbReference>
<dbReference type="GO" id="GO:0070181">
    <property type="term" value="F:small ribosomal subunit rRNA binding"/>
    <property type="evidence" value="ECO:0007669"/>
    <property type="project" value="UniProtKB-UniRule"/>
</dbReference>
<evidence type="ECO:0000256" key="1">
    <source>
        <dbReference type="ARBA" id="ARBA00007921"/>
    </source>
</evidence>
<comment type="subcellular location">
    <subcellularLocation>
        <location evidence="6">Cytoplasm</location>
    </subcellularLocation>
    <subcellularLocation>
        <location evidence="6">Cell membrane</location>
        <topology evidence="6">Peripheral membrane protein</topology>
    </subcellularLocation>
</comment>
<evidence type="ECO:0000256" key="8">
    <source>
        <dbReference type="RuleBase" id="RU003761"/>
    </source>
</evidence>
<feature type="binding site" evidence="6">
    <location>
        <begin position="14"/>
        <end position="21"/>
    </location>
    <ligand>
        <name>GTP</name>
        <dbReference type="ChEBI" id="CHEBI:37565"/>
    </ligand>
</feature>
<feature type="domain" description="KH type-2" evidence="9">
    <location>
        <begin position="205"/>
        <end position="281"/>
    </location>
</feature>
<feature type="region of interest" description="G1" evidence="7">
    <location>
        <begin position="14"/>
        <end position="21"/>
    </location>
</feature>
<dbReference type="GO" id="GO:0043024">
    <property type="term" value="F:ribosomal small subunit binding"/>
    <property type="evidence" value="ECO:0007669"/>
    <property type="project" value="TreeGrafter"/>
</dbReference>
<evidence type="ECO:0000259" key="10">
    <source>
        <dbReference type="PROSITE" id="PS51713"/>
    </source>
</evidence>
<keyword evidence="3 6" id="KW-0547">Nucleotide-binding</keyword>
<dbReference type="InterPro" id="IPR030388">
    <property type="entry name" value="G_ERA_dom"/>
</dbReference>
<evidence type="ECO:0000256" key="2">
    <source>
        <dbReference type="ARBA" id="ARBA00020484"/>
    </source>
</evidence>
<dbReference type="GeneID" id="58263065"/>
<keyword evidence="6" id="KW-0699">rRNA-binding</keyword>
<dbReference type="GO" id="GO:0005886">
    <property type="term" value="C:plasma membrane"/>
    <property type="evidence" value="ECO:0007669"/>
    <property type="project" value="UniProtKB-SubCell"/>
</dbReference>
<dbReference type="GO" id="GO:0000028">
    <property type="term" value="P:ribosomal small subunit assembly"/>
    <property type="evidence" value="ECO:0007669"/>
    <property type="project" value="TreeGrafter"/>
</dbReference>
<comment type="similarity">
    <text evidence="1 6 7 8">Belongs to the TRAFAC class TrmE-Era-EngA-EngB-Septin-like GTPase superfamily. Era GTPase family.</text>
</comment>
<proteinExistence type="inferred from homology"/>
<evidence type="ECO:0000256" key="6">
    <source>
        <dbReference type="HAMAP-Rule" id="MF_00367"/>
    </source>
</evidence>
<evidence type="ECO:0000256" key="4">
    <source>
        <dbReference type="ARBA" id="ARBA00022884"/>
    </source>
</evidence>
<dbReference type="NCBIfam" id="TIGR00231">
    <property type="entry name" value="small_GTP"/>
    <property type="match status" value="1"/>
</dbReference>
<reference evidence="11" key="1">
    <citation type="submission" date="2021-03" db="EMBL/GenBank/DDBJ databases">
        <title>Identification and antibiotic profiling of Wohlfahrtiimonas chitiniclastica, an underestimated human pathogen.</title>
        <authorList>
            <person name="Kopf A."/>
            <person name="Bunk B."/>
            <person name="Coldewey S."/>
            <person name="Gunzer F."/>
            <person name="Riedel T."/>
            <person name="Schroettner P."/>
        </authorList>
    </citation>
    <scope>NUCLEOTIDE SEQUENCE</scope>
    <source>
        <strain evidence="11">DSM 100917</strain>
    </source>
</reference>
<accession>A0A166FCP5</accession>
<keyword evidence="6" id="KW-1003">Cell membrane</keyword>